<keyword evidence="3" id="KW-1185">Reference proteome</keyword>
<name>A0ABT1NAB9_9FIRM</name>
<gene>
    <name evidence="2" type="ORF">LJD61_01390</name>
</gene>
<accession>A0ABT1NAB9</accession>
<evidence type="ECO:0000259" key="1">
    <source>
        <dbReference type="Pfam" id="PF07486"/>
    </source>
</evidence>
<dbReference type="Proteomes" id="UP001651880">
    <property type="component" value="Unassembled WGS sequence"/>
</dbReference>
<comment type="caution">
    <text evidence="2">The sequence shown here is derived from an EMBL/GenBank/DDBJ whole genome shotgun (WGS) entry which is preliminary data.</text>
</comment>
<protein>
    <submittedName>
        <fullName evidence="2">Cell wall hydrolase</fullName>
    </submittedName>
</protein>
<dbReference type="Gene3D" id="6.20.240.60">
    <property type="match status" value="1"/>
</dbReference>
<feature type="domain" description="Cell wall hydrolase SleB" evidence="1">
    <location>
        <begin position="19"/>
        <end position="121"/>
    </location>
</feature>
<evidence type="ECO:0000313" key="2">
    <source>
        <dbReference type="EMBL" id="MCQ1528205.1"/>
    </source>
</evidence>
<dbReference type="GO" id="GO:0016787">
    <property type="term" value="F:hydrolase activity"/>
    <property type="evidence" value="ECO:0007669"/>
    <property type="project" value="UniProtKB-KW"/>
</dbReference>
<dbReference type="InterPro" id="IPR011105">
    <property type="entry name" value="Cell_wall_hydrolase_SleB"/>
</dbReference>
<dbReference type="InterPro" id="IPR042047">
    <property type="entry name" value="SleB_dom1"/>
</dbReference>
<keyword evidence="2" id="KW-0378">Hydrolase</keyword>
<reference evidence="2 3" key="1">
    <citation type="submission" date="2021-10" db="EMBL/GenBank/DDBJ databases">
        <title>Lutispora strain m25 sp. nov., a thermophilic, non-spore-forming bacterium isolated from a lab-scale methanogenic bioreactor digesting anaerobic sludge.</title>
        <authorList>
            <person name="El Houari A."/>
            <person name="Mcdonald J."/>
        </authorList>
    </citation>
    <scope>NUCLEOTIDE SEQUENCE [LARGE SCALE GENOMIC DNA]</scope>
    <source>
        <strain evidence="3">m25</strain>
    </source>
</reference>
<proteinExistence type="predicted"/>
<evidence type="ECO:0000313" key="3">
    <source>
        <dbReference type="Proteomes" id="UP001651880"/>
    </source>
</evidence>
<dbReference type="EMBL" id="JAJEKE010000001">
    <property type="protein sequence ID" value="MCQ1528205.1"/>
    <property type="molecule type" value="Genomic_DNA"/>
</dbReference>
<organism evidence="2 3">
    <name type="scientific">Lutispora saccharofermentans</name>
    <dbReference type="NCBI Taxonomy" id="3024236"/>
    <lineage>
        <taxon>Bacteria</taxon>
        <taxon>Bacillati</taxon>
        <taxon>Bacillota</taxon>
        <taxon>Clostridia</taxon>
        <taxon>Lutisporales</taxon>
        <taxon>Lutisporaceae</taxon>
        <taxon>Lutispora</taxon>
    </lineage>
</organism>
<dbReference type="Pfam" id="PF07486">
    <property type="entry name" value="Hydrolase_2"/>
    <property type="match status" value="1"/>
</dbReference>
<sequence length="122" mass="13408">MSTDLYWLSRIINAEAGAESYKGKVAVGNVIMNRVNSNEFPDTVKGVIFEYYQGIPQFSPVAEGTIYNTPDADSIAAAKEALSGSKPVGNCTYFFNPAKSAGNWIVKNKIYVTRIGNHVFYK</sequence>
<dbReference type="Gene3D" id="1.10.10.2520">
    <property type="entry name" value="Cell wall hydrolase SleB, domain 1"/>
    <property type="match status" value="1"/>
</dbReference>